<reference evidence="1 2" key="1">
    <citation type="submission" date="2024-01" db="EMBL/GenBank/DDBJ databases">
        <title>Complete Genome Sequence of Alkalicoccus halolimnae BZ-SZ-XJ29T, a Moderately Halophilic Bacterium Isolated from a Salt Lake.</title>
        <authorList>
            <person name="Zhao B."/>
        </authorList>
    </citation>
    <scope>NUCLEOTIDE SEQUENCE [LARGE SCALE GENOMIC DNA]</scope>
    <source>
        <strain evidence="1 2">BZ-SZ-XJ29</strain>
    </source>
</reference>
<evidence type="ECO:0000313" key="2">
    <source>
        <dbReference type="Proteomes" id="UP000321816"/>
    </source>
</evidence>
<sequence length="704" mass="81406">MKKLSFIIIIIIASAGAAFTWLMSSGSFGKAEIYQTEEDGLSYNSRIQGDEWEVYTENGWETIPLKGVNLGMAKPATFPGDAGISREEYRRWFEQIGEMNANSIRNYTLQPPEFYEEFLAYNEQAEEPLYLYHGVWIEEIPLEETLDAFTPEITETFQAEMKRVADAVHGNAEVEEKPGHAHGSYTADISPYVNGWILGIEWHPEMVDNMLNKYPDLGEYEGDYIYTENAAPMEYWLAEQFDTLFAYEKETYSTMRPLSFTNWVTTDNLDQPAEPSDQEDTATVDPNHIHLKNEAEHVGTFASYHVYPYYPDFLNLEEDYLTFEDHLGNPSNYAGYLHDLHESHDIPVLIAEFGIPASRGKTHSNPFGWDQGFISEQEQGDIVSYLFDVIMEEDMLGGFIFTWQDEWFKRTWNTMEYDNPDRRPFWSNAQTNEQQFGLLSFDRHKIRINGEDDWTDETVLHEGDSPLQSISAEHDERYLYLKAEGEFEAGDTLDFYLSVRPDQGVDVDGFPADFQLSLQESEGRMTVAGDYDTFFYDYAERLDMLETVQQDFDEKEDVFHPIRLALNKEMVRPDTGETLPFEYYETGVFQEGIADPEHDAYDSLNDYVFHEENNLIEVRIPWMLLNAKDPSQKEFMGSLWTEGLEDSLMIEGIGVTAELTRSGEPAASFPSPASYIWEAWDLPEYEERLKQSYDDIQEVFSTYN</sequence>
<dbReference type="InterPro" id="IPR017853">
    <property type="entry name" value="GH"/>
</dbReference>
<evidence type="ECO:0008006" key="3">
    <source>
        <dbReference type="Google" id="ProtNLM"/>
    </source>
</evidence>
<protein>
    <recommendedName>
        <fullName evidence="3">Family 2 glycosyl transferase</fullName>
    </recommendedName>
</protein>
<name>A0AAJ8LYU7_9BACI</name>
<keyword evidence="2" id="KW-1185">Reference proteome</keyword>
<dbReference type="EMBL" id="CP144914">
    <property type="protein sequence ID" value="WWD80889.1"/>
    <property type="molecule type" value="Genomic_DNA"/>
</dbReference>
<dbReference type="Proteomes" id="UP000321816">
    <property type="component" value="Chromosome"/>
</dbReference>
<dbReference type="SUPFAM" id="SSF51445">
    <property type="entry name" value="(Trans)glycosidases"/>
    <property type="match status" value="1"/>
</dbReference>
<evidence type="ECO:0000313" key="1">
    <source>
        <dbReference type="EMBL" id="WWD80889.1"/>
    </source>
</evidence>
<accession>A0AAJ8LYU7</accession>
<dbReference type="AlphaFoldDB" id="A0AAJ8LYU7"/>
<dbReference type="RefSeq" id="WP_246125582.1">
    <property type="nucleotide sequence ID" value="NZ_CP144914.1"/>
</dbReference>
<gene>
    <name evidence="1" type="ORF">FTX54_004830</name>
</gene>
<dbReference type="KEGG" id="ahal:FTX54_004830"/>
<dbReference type="Gene3D" id="3.20.20.80">
    <property type="entry name" value="Glycosidases"/>
    <property type="match status" value="2"/>
</dbReference>
<organism evidence="1 2">
    <name type="scientific">Alkalicoccus halolimnae</name>
    <dbReference type="NCBI Taxonomy" id="1667239"/>
    <lineage>
        <taxon>Bacteria</taxon>
        <taxon>Bacillati</taxon>
        <taxon>Bacillota</taxon>
        <taxon>Bacilli</taxon>
        <taxon>Bacillales</taxon>
        <taxon>Bacillaceae</taxon>
        <taxon>Alkalicoccus</taxon>
    </lineage>
</organism>
<proteinExistence type="predicted"/>